<evidence type="ECO:0000313" key="9">
    <source>
        <dbReference type="EMBL" id="EIN02158.1"/>
    </source>
</evidence>
<feature type="transmembrane region" description="Helical" evidence="7">
    <location>
        <begin position="408"/>
        <end position="431"/>
    </location>
</feature>
<dbReference type="Pfam" id="PF07690">
    <property type="entry name" value="MFS_1"/>
    <property type="match status" value="1"/>
</dbReference>
<dbReference type="InterPro" id="IPR036259">
    <property type="entry name" value="MFS_trans_sf"/>
</dbReference>
<evidence type="ECO:0000256" key="6">
    <source>
        <dbReference type="ARBA" id="ARBA00023136"/>
    </source>
</evidence>
<feature type="transmembrane region" description="Helical" evidence="7">
    <location>
        <begin position="89"/>
        <end position="112"/>
    </location>
</feature>
<sequence>MRSCNGGNGANGASEEKSNAAYAAETTKVWRGDTMNNPSHLPAQQAMRTRAVTAAAVGTALEWFDFTLYGALAATVLPKLFFPAMDSTSALLASLATFGVGLAARPLGAIICGHLGDKLGRRNLMLATVSVMGMSSMLMGLLPTYASIGVWAPLLLVLLRILQGFALGGESTGAQLMAIEHASSDRRGKYSGLLGLCSPLSQIMANGVLLGLSTAMSTDAFDSYGWRIPFVMSFILVIVGVYIRLRVSETPAFEALRKTEVVEVGSPLRDALRLHWRTVLRWMLFFCGPAAIFYLIVVFSLSYVTKTLGVPKQTGFLLLMGANVCAIAGALAGGMLSDRIGRRKALALGSCMTLAMLFFYFQILDTKSFLPMLLAMGFFLGFTQFQSGIQPVAFAEAFPTNVRYSGSALAYTGANLVAGGPMPVLAVWLFAVCNGSPWGVVAVCVAFNVISLIAILTAPETLGIDMNRADSKAEVLGASTHGSMQSHSH</sequence>
<dbReference type="InterPro" id="IPR020846">
    <property type="entry name" value="MFS_dom"/>
</dbReference>
<comment type="caution">
    <text evidence="9">The sequence shown here is derived from an EMBL/GenBank/DDBJ whole genome shotgun (WGS) entry which is preliminary data.</text>
</comment>
<dbReference type="CDD" id="cd17369">
    <property type="entry name" value="MFS_ShiA_like"/>
    <property type="match status" value="1"/>
</dbReference>
<keyword evidence="10" id="KW-1185">Reference proteome</keyword>
<accession>A0ABP2PWM2</accession>
<keyword evidence="2" id="KW-0813">Transport</keyword>
<feature type="transmembrane region" description="Helical" evidence="7">
    <location>
        <begin position="148"/>
        <end position="169"/>
    </location>
</feature>
<dbReference type="InterPro" id="IPR011701">
    <property type="entry name" value="MFS"/>
</dbReference>
<feature type="transmembrane region" description="Helical" evidence="7">
    <location>
        <begin position="190"/>
        <end position="212"/>
    </location>
</feature>
<dbReference type="InterPro" id="IPR005829">
    <property type="entry name" value="Sugar_transporter_CS"/>
</dbReference>
<feature type="transmembrane region" description="Helical" evidence="7">
    <location>
        <begin position="437"/>
        <end position="458"/>
    </location>
</feature>
<reference evidence="9 10" key="1">
    <citation type="journal article" date="2012" name="J. Bacteriol.">
        <title>Draft Genome Sequence of the Soil Bacterium Burkholderia terrae Strain BS001, Which Interacts with Fungal Surface Structures.</title>
        <authorList>
            <person name="Nazir R."/>
            <person name="Hansen M.A."/>
            <person name="Sorensen S."/>
            <person name="van Elsas J.D."/>
        </authorList>
    </citation>
    <scope>NUCLEOTIDE SEQUENCE [LARGE SCALE GENOMIC DNA]</scope>
    <source>
        <strain evidence="9 10">BS001</strain>
    </source>
</reference>
<dbReference type="Gene3D" id="1.20.1250.20">
    <property type="entry name" value="MFS general substrate transporter like domains"/>
    <property type="match status" value="2"/>
</dbReference>
<keyword evidence="3" id="KW-1003">Cell membrane</keyword>
<dbReference type="Proteomes" id="UP000004980">
    <property type="component" value="Unassembled WGS sequence"/>
</dbReference>
<dbReference type="PANTHER" id="PTHR43045:SF1">
    <property type="entry name" value="SHIKIMATE TRANSPORTER"/>
    <property type="match status" value="1"/>
</dbReference>
<evidence type="ECO:0000256" key="5">
    <source>
        <dbReference type="ARBA" id="ARBA00022989"/>
    </source>
</evidence>
<feature type="transmembrane region" description="Helical" evidence="7">
    <location>
        <begin position="282"/>
        <end position="304"/>
    </location>
</feature>
<evidence type="ECO:0000256" key="2">
    <source>
        <dbReference type="ARBA" id="ARBA00022448"/>
    </source>
</evidence>
<feature type="transmembrane region" description="Helical" evidence="7">
    <location>
        <begin position="345"/>
        <end position="363"/>
    </location>
</feature>
<dbReference type="PROSITE" id="PS50850">
    <property type="entry name" value="MFS"/>
    <property type="match status" value="1"/>
</dbReference>
<gene>
    <name evidence="9" type="ORF">WQE_05482</name>
</gene>
<comment type="subcellular location">
    <subcellularLocation>
        <location evidence="1">Cell membrane</location>
        <topology evidence="1">Multi-pass membrane protein</topology>
    </subcellularLocation>
</comment>
<feature type="transmembrane region" description="Helical" evidence="7">
    <location>
        <begin position="124"/>
        <end position="142"/>
    </location>
</feature>
<keyword evidence="5 7" id="KW-1133">Transmembrane helix</keyword>
<protein>
    <submittedName>
        <fullName evidence="9">Major facilitator superfamily protein</fullName>
    </submittedName>
</protein>
<dbReference type="SUPFAM" id="SSF103473">
    <property type="entry name" value="MFS general substrate transporter"/>
    <property type="match status" value="1"/>
</dbReference>
<feature type="domain" description="Major facilitator superfamily (MFS) profile" evidence="8">
    <location>
        <begin position="51"/>
        <end position="463"/>
    </location>
</feature>
<keyword evidence="6 7" id="KW-0472">Membrane</keyword>
<evidence type="ECO:0000256" key="1">
    <source>
        <dbReference type="ARBA" id="ARBA00004651"/>
    </source>
</evidence>
<proteinExistence type="predicted"/>
<evidence type="ECO:0000259" key="8">
    <source>
        <dbReference type="PROSITE" id="PS50850"/>
    </source>
</evidence>
<evidence type="ECO:0000256" key="4">
    <source>
        <dbReference type="ARBA" id="ARBA00022692"/>
    </source>
</evidence>
<feature type="transmembrane region" description="Helical" evidence="7">
    <location>
        <begin position="51"/>
        <end position="77"/>
    </location>
</feature>
<evidence type="ECO:0000256" key="3">
    <source>
        <dbReference type="ARBA" id="ARBA00022475"/>
    </source>
</evidence>
<keyword evidence="4 7" id="KW-0812">Transmembrane</keyword>
<organism evidence="9 10">
    <name type="scientific">Paraburkholderia hospita</name>
    <dbReference type="NCBI Taxonomy" id="169430"/>
    <lineage>
        <taxon>Bacteria</taxon>
        <taxon>Pseudomonadati</taxon>
        <taxon>Pseudomonadota</taxon>
        <taxon>Betaproteobacteria</taxon>
        <taxon>Burkholderiales</taxon>
        <taxon>Burkholderiaceae</taxon>
        <taxon>Paraburkholderia</taxon>
    </lineage>
</organism>
<evidence type="ECO:0000256" key="7">
    <source>
        <dbReference type="SAM" id="Phobius"/>
    </source>
</evidence>
<name>A0ABP2PWM2_9BURK</name>
<feature type="transmembrane region" description="Helical" evidence="7">
    <location>
        <begin position="316"/>
        <end position="333"/>
    </location>
</feature>
<evidence type="ECO:0000313" key="10">
    <source>
        <dbReference type="Proteomes" id="UP000004980"/>
    </source>
</evidence>
<feature type="transmembrane region" description="Helical" evidence="7">
    <location>
        <begin position="224"/>
        <end position="243"/>
    </location>
</feature>
<dbReference type="PROSITE" id="PS00216">
    <property type="entry name" value="SUGAR_TRANSPORT_1"/>
    <property type="match status" value="1"/>
</dbReference>
<dbReference type="PANTHER" id="PTHR43045">
    <property type="entry name" value="SHIKIMATE TRANSPORTER"/>
    <property type="match status" value="1"/>
</dbReference>
<dbReference type="EMBL" id="AKAU01000043">
    <property type="protein sequence ID" value="EIN02158.1"/>
    <property type="molecule type" value="Genomic_DNA"/>
</dbReference>